<dbReference type="PANTHER" id="PTHR11003:SF28">
    <property type="entry name" value="POTASSIUM CHANNEL SUBFAMILY K MEMBER 6"/>
    <property type="match status" value="1"/>
</dbReference>
<dbReference type="SUPFAM" id="SSF81324">
    <property type="entry name" value="Voltage-gated potassium channels"/>
    <property type="match status" value="2"/>
</dbReference>
<comment type="caution">
    <text evidence="25">The sequence shown here is derived from an EMBL/GenBank/DDBJ whole genome shotgun (WGS) entry which is preliminary data.</text>
</comment>
<keyword evidence="14 20" id="KW-0472">Membrane</keyword>
<evidence type="ECO:0000256" key="18">
    <source>
        <dbReference type="ARBA" id="ARBA00023303"/>
    </source>
</evidence>
<keyword evidence="16" id="KW-0325">Glycoprotein</keyword>
<dbReference type="GO" id="GO:0022841">
    <property type="term" value="F:potassium ion leak channel activity"/>
    <property type="evidence" value="ECO:0007669"/>
    <property type="project" value="TreeGrafter"/>
</dbReference>
<feature type="transmembrane region" description="Helical" evidence="23">
    <location>
        <begin position="124"/>
        <end position="149"/>
    </location>
</feature>
<reference evidence="25" key="1">
    <citation type="submission" date="2020-03" db="EMBL/GenBank/DDBJ databases">
        <title>Studies in the Genomics of Life Span.</title>
        <authorList>
            <person name="Glass D."/>
        </authorList>
    </citation>
    <scope>NUCLEOTIDE SEQUENCE</scope>
    <source>
        <strain evidence="25">LTLLF</strain>
        <tissue evidence="25">Muscle</tissue>
    </source>
</reference>
<dbReference type="Proteomes" id="UP000710432">
    <property type="component" value="Unassembled WGS sequence"/>
</dbReference>
<feature type="transmembrane region" description="Helical" evidence="23">
    <location>
        <begin position="238"/>
        <end position="256"/>
    </location>
</feature>
<protein>
    <recommendedName>
        <fullName evidence="20">Potassium channel subfamily K member</fullName>
    </recommendedName>
</protein>
<evidence type="ECO:0000256" key="14">
    <source>
        <dbReference type="ARBA" id="ARBA00023136"/>
    </source>
</evidence>
<dbReference type="PIRSF" id="PIRSF038061">
    <property type="entry name" value="K_channel_subfamily_K_type"/>
    <property type="match status" value="1"/>
</dbReference>
<evidence type="ECO:0000256" key="16">
    <source>
        <dbReference type="ARBA" id="ARBA00023180"/>
    </source>
</evidence>
<dbReference type="GO" id="GO:0046872">
    <property type="term" value="F:metal ion binding"/>
    <property type="evidence" value="ECO:0007669"/>
    <property type="project" value="UniProtKB-KW"/>
</dbReference>
<accession>A0A8J6GL46</accession>
<keyword evidence="7 22" id="KW-0812">Transmembrane</keyword>
<dbReference type="InterPro" id="IPR005409">
    <property type="entry name" value="2pore_dom_K_chnl_TWIK2"/>
</dbReference>
<keyword evidence="13 20" id="KW-0406">Ion transport</keyword>
<dbReference type="Gene3D" id="1.10.287.70">
    <property type="match status" value="1"/>
</dbReference>
<dbReference type="PRINTS" id="PR01586">
    <property type="entry name" value="TWIKCHANNEL"/>
</dbReference>
<evidence type="ECO:0000256" key="11">
    <source>
        <dbReference type="ARBA" id="ARBA00022958"/>
    </source>
</evidence>
<keyword evidence="10 20" id="KW-0631">Potassium channel</keyword>
<feature type="domain" description="Potassium channel" evidence="24">
    <location>
        <begin position="180"/>
        <end position="256"/>
    </location>
</feature>
<dbReference type="PRINTS" id="PR01587">
    <property type="entry name" value="TWIK2CHANNEL"/>
</dbReference>
<evidence type="ECO:0000256" key="8">
    <source>
        <dbReference type="ARBA" id="ARBA00022723"/>
    </source>
</evidence>
<keyword evidence="15" id="KW-1015">Disulfide bond</keyword>
<evidence type="ECO:0000256" key="20">
    <source>
        <dbReference type="PIRNR" id="PIRNR038061"/>
    </source>
</evidence>
<keyword evidence="11 20" id="KW-0630">Potassium</keyword>
<evidence type="ECO:0000313" key="26">
    <source>
        <dbReference type="Proteomes" id="UP000710432"/>
    </source>
</evidence>
<comment type="subcellular location">
    <subcellularLocation>
        <location evidence="1">Late endosome membrane</location>
        <topology evidence="1">Multi-pass membrane protein</topology>
    </subcellularLocation>
    <subcellularLocation>
        <location evidence="2">Lysosome membrane</location>
        <topology evidence="2">Multi-pass membrane protein</topology>
    </subcellularLocation>
</comment>
<dbReference type="PANTHER" id="PTHR11003">
    <property type="entry name" value="POTASSIUM CHANNEL, SUBFAMILY K"/>
    <property type="match status" value="1"/>
</dbReference>
<dbReference type="PRINTS" id="PR01333">
    <property type="entry name" value="2POREKCHANEL"/>
</dbReference>
<dbReference type="InterPro" id="IPR003092">
    <property type="entry name" value="2pore_dom_K_chnl_TASK"/>
</dbReference>
<dbReference type="FunFam" id="1.10.287.70:FF:000119">
    <property type="entry name" value="Potassium channel subfamily K member"/>
    <property type="match status" value="1"/>
</dbReference>
<dbReference type="GO" id="GO:0030322">
    <property type="term" value="P:stabilization of membrane potential"/>
    <property type="evidence" value="ECO:0007669"/>
    <property type="project" value="TreeGrafter"/>
</dbReference>
<sequence>MRRGALLAGALVAYAGYLALGALLVAQLERPHEARLRAELGTLREQLLRHSPCVAAPALDAFVERVLAAGRLGRAVLANTTGPANASDPAWDFASALFFASTLVTTVGYGYTTPLTDAGKAFSIVFALLGVPLTMLLLTASAQRLSLLLTHTPLSWLSLRWGWHPQRAARWHLVALLVVIVAVFFLVPAAVFAYLEEAWSFLDAFYFCFISLSTIGLGDYVPGEAPGQPYRSLYKELVTAYLFLGLVAMVLVLQTFHHVSDLHGLTELILLPNPDPANLSPDEDDQVNILDTQTDLHQHLSAGSHANYASIPR</sequence>
<dbReference type="InterPro" id="IPR005408">
    <property type="entry name" value="2pore_dom_K_chnl_TWIK"/>
</dbReference>
<evidence type="ECO:0000256" key="10">
    <source>
        <dbReference type="ARBA" id="ARBA00022826"/>
    </source>
</evidence>
<dbReference type="AlphaFoldDB" id="A0A8J6GL46"/>
<keyword evidence="18 22" id="KW-0407">Ion channel</keyword>
<organism evidence="25 26">
    <name type="scientific">Microtus ochrogaster</name>
    <name type="common">Prairie vole</name>
    <dbReference type="NCBI Taxonomy" id="79684"/>
    <lineage>
        <taxon>Eukaryota</taxon>
        <taxon>Metazoa</taxon>
        <taxon>Chordata</taxon>
        <taxon>Craniata</taxon>
        <taxon>Vertebrata</taxon>
        <taxon>Euteleostomi</taxon>
        <taxon>Mammalia</taxon>
        <taxon>Eutheria</taxon>
        <taxon>Euarchontoglires</taxon>
        <taxon>Glires</taxon>
        <taxon>Rodentia</taxon>
        <taxon>Myomorpha</taxon>
        <taxon>Muroidea</taxon>
        <taxon>Cricetidae</taxon>
        <taxon>Arvicolinae</taxon>
        <taxon>Microtus</taxon>
    </lineage>
</organism>
<dbReference type="GO" id="GO:0005886">
    <property type="term" value="C:plasma membrane"/>
    <property type="evidence" value="ECO:0007669"/>
    <property type="project" value="TreeGrafter"/>
</dbReference>
<keyword evidence="9" id="KW-0967">Endosome</keyword>
<dbReference type="GO" id="GO:0031902">
    <property type="term" value="C:late endosome membrane"/>
    <property type="evidence" value="ECO:0007669"/>
    <property type="project" value="UniProtKB-SubCell"/>
</dbReference>
<keyword evidence="17" id="KW-0458">Lysosome</keyword>
<feature type="transmembrane region" description="Helical" evidence="23">
    <location>
        <begin position="201"/>
        <end position="218"/>
    </location>
</feature>
<evidence type="ECO:0000256" key="6">
    <source>
        <dbReference type="ARBA" id="ARBA00022538"/>
    </source>
</evidence>
<evidence type="ECO:0000256" key="1">
    <source>
        <dbReference type="ARBA" id="ARBA00004107"/>
    </source>
</evidence>
<proteinExistence type="inferred from homology"/>
<dbReference type="Pfam" id="PF07885">
    <property type="entry name" value="Ion_trans_2"/>
    <property type="match status" value="2"/>
</dbReference>
<evidence type="ECO:0000256" key="9">
    <source>
        <dbReference type="ARBA" id="ARBA00022753"/>
    </source>
</evidence>
<keyword evidence="5 20" id="KW-0813">Transport</keyword>
<evidence type="ECO:0000256" key="22">
    <source>
        <dbReference type="RuleBase" id="RU003857"/>
    </source>
</evidence>
<evidence type="ECO:0000256" key="19">
    <source>
        <dbReference type="ARBA" id="ARBA00034430"/>
    </source>
</evidence>
<evidence type="ECO:0000256" key="7">
    <source>
        <dbReference type="ARBA" id="ARBA00022692"/>
    </source>
</evidence>
<evidence type="ECO:0000256" key="23">
    <source>
        <dbReference type="SAM" id="Phobius"/>
    </source>
</evidence>
<gene>
    <name evidence="25" type="ORF">LTLLF_142470</name>
</gene>
<evidence type="ECO:0000313" key="25">
    <source>
        <dbReference type="EMBL" id="KAH0513005.1"/>
    </source>
</evidence>
<comment type="catalytic activity">
    <reaction evidence="19">
        <text>K(+)(in) = K(+)(out)</text>
        <dbReference type="Rhea" id="RHEA:29463"/>
        <dbReference type="ChEBI" id="CHEBI:29103"/>
    </reaction>
</comment>
<evidence type="ECO:0000256" key="5">
    <source>
        <dbReference type="ARBA" id="ARBA00022448"/>
    </source>
</evidence>
<evidence type="ECO:0000256" key="17">
    <source>
        <dbReference type="ARBA" id="ARBA00023228"/>
    </source>
</evidence>
<dbReference type="GO" id="GO:0015271">
    <property type="term" value="F:outward rectifier potassium channel activity"/>
    <property type="evidence" value="ECO:0007669"/>
    <property type="project" value="TreeGrafter"/>
</dbReference>
<comment type="similarity">
    <text evidence="3 22">Belongs to the two pore domain potassium channel (TC 1.A.1.8) family.</text>
</comment>
<evidence type="ECO:0000256" key="2">
    <source>
        <dbReference type="ARBA" id="ARBA00004155"/>
    </source>
</evidence>
<evidence type="ECO:0000256" key="15">
    <source>
        <dbReference type="ARBA" id="ARBA00023157"/>
    </source>
</evidence>
<evidence type="ECO:0000256" key="3">
    <source>
        <dbReference type="ARBA" id="ARBA00006666"/>
    </source>
</evidence>
<evidence type="ECO:0000256" key="21">
    <source>
        <dbReference type="PIRSR" id="PIRSR038061-1"/>
    </source>
</evidence>
<dbReference type="InterPro" id="IPR013099">
    <property type="entry name" value="K_chnl_dom"/>
</dbReference>
<keyword evidence="12 23" id="KW-1133">Transmembrane helix</keyword>
<dbReference type="GO" id="GO:0005765">
    <property type="term" value="C:lysosomal membrane"/>
    <property type="evidence" value="ECO:0007669"/>
    <property type="project" value="UniProtKB-SubCell"/>
</dbReference>
<evidence type="ECO:0000259" key="24">
    <source>
        <dbReference type="Pfam" id="PF07885"/>
    </source>
</evidence>
<feature type="glycosylation site" description="N-linked (GlcNAc...) asparagine" evidence="21">
    <location>
        <position position="79"/>
    </location>
</feature>
<keyword evidence="6 20" id="KW-0633">Potassium transport</keyword>
<dbReference type="InterPro" id="IPR003280">
    <property type="entry name" value="2pore_dom_K_chnl"/>
</dbReference>
<comment type="subunit">
    <text evidence="4">Homodimer; disulfide-linked.</text>
</comment>
<evidence type="ECO:0000256" key="12">
    <source>
        <dbReference type="ARBA" id="ARBA00022989"/>
    </source>
</evidence>
<feature type="transmembrane region" description="Helical" evidence="23">
    <location>
        <begin position="93"/>
        <end position="112"/>
    </location>
</feature>
<dbReference type="EMBL" id="JAATJU010021689">
    <property type="protein sequence ID" value="KAH0513005.1"/>
    <property type="molecule type" value="Genomic_DNA"/>
</dbReference>
<evidence type="ECO:0000256" key="13">
    <source>
        <dbReference type="ARBA" id="ARBA00023065"/>
    </source>
</evidence>
<evidence type="ECO:0000256" key="4">
    <source>
        <dbReference type="ARBA" id="ARBA00011748"/>
    </source>
</evidence>
<feature type="domain" description="Potassium channel" evidence="24">
    <location>
        <begin position="90"/>
        <end position="145"/>
    </location>
</feature>
<keyword evidence="8" id="KW-0479">Metal-binding</keyword>
<name>A0A8J6GL46_MICOH</name>
<feature type="transmembrane region" description="Helical" evidence="23">
    <location>
        <begin position="169"/>
        <end position="194"/>
    </location>
</feature>